<reference evidence="1 2" key="2">
    <citation type="submission" date="2018-11" db="EMBL/GenBank/DDBJ databases">
        <authorList>
            <consortium name="Pathogen Informatics"/>
        </authorList>
    </citation>
    <scope>NUCLEOTIDE SEQUENCE [LARGE SCALE GENOMIC DNA]</scope>
    <source>
        <strain evidence="1 2">Costa Rica</strain>
    </source>
</reference>
<protein>
    <submittedName>
        <fullName evidence="1 3">Uncharacterized protein</fullName>
    </submittedName>
</protein>
<dbReference type="OrthoDB" id="10438279at2759"/>
<dbReference type="Proteomes" id="UP000267027">
    <property type="component" value="Unassembled WGS sequence"/>
</dbReference>
<name>A0A0R3PV60_ANGCS</name>
<accession>A0A0R3PV60</accession>
<dbReference type="AlphaFoldDB" id="A0A0R3PV60"/>
<evidence type="ECO:0000313" key="1">
    <source>
        <dbReference type="EMBL" id="VDM61466.1"/>
    </source>
</evidence>
<gene>
    <name evidence="1" type="ORF">ACOC_LOCUS9881</name>
</gene>
<reference evidence="3" key="1">
    <citation type="submission" date="2017-02" db="UniProtKB">
        <authorList>
            <consortium name="WormBaseParasite"/>
        </authorList>
    </citation>
    <scope>IDENTIFICATION</scope>
</reference>
<dbReference type="STRING" id="334426.A0A0R3PV60"/>
<evidence type="ECO:0000313" key="2">
    <source>
        <dbReference type="Proteomes" id="UP000267027"/>
    </source>
</evidence>
<dbReference type="WBParaSite" id="ACOC_0000988001-mRNA-1">
    <property type="protein sequence ID" value="ACOC_0000988001-mRNA-1"/>
    <property type="gene ID" value="ACOC_0000988001"/>
</dbReference>
<organism evidence="3">
    <name type="scientific">Angiostrongylus costaricensis</name>
    <name type="common">Nematode worm</name>
    <dbReference type="NCBI Taxonomy" id="334426"/>
    <lineage>
        <taxon>Eukaryota</taxon>
        <taxon>Metazoa</taxon>
        <taxon>Ecdysozoa</taxon>
        <taxon>Nematoda</taxon>
        <taxon>Chromadorea</taxon>
        <taxon>Rhabditida</taxon>
        <taxon>Rhabditina</taxon>
        <taxon>Rhabditomorpha</taxon>
        <taxon>Strongyloidea</taxon>
        <taxon>Metastrongylidae</taxon>
        <taxon>Angiostrongylus</taxon>
    </lineage>
</organism>
<sequence length="157" mass="17392">MGCDGAKLGPNSNSERAFSGIVMPPITVILDFDCVIAGEFFVFFDPSPCARNASSSPRQRPQVLAVLTEARCQQKIRSRNRSVTRDPIRRHTLSDVDVLKKFARWFGIRKSSPDVSAQHSLGEEENLLRKPLPCFDPPVIVRTSPNELTPASGDELL</sequence>
<dbReference type="EMBL" id="UYYA01004370">
    <property type="protein sequence ID" value="VDM61466.1"/>
    <property type="molecule type" value="Genomic_DNA"/>
</dbReference>
<proteinExistence type="predicted"/>
<keyword evidence="2" id="KW-1185">Reference proteome</keyword>
<evidence type="ECO:0000313" key="3">
    <source>
        <dbReference type="WBParaSite" id="ACOC_0000988001-mRNA-1"/>
    </source>
</evidence>